<dbReference type="Pfam" id="PF02518">
    <property type="entry name" value="HATPase_c"/>
    <property type="match status" value="1"/>
</dbReference>
<feature type="transmembrane region" description="Helical" evidence="9">
    <location>
        <begin position="389"/>
        <end position="408"/>
    </location>
</feature>
<reference evidence="14" key="1">
    <citation type="submission" date="2019-05" db="EMBL/GenBank/DDBJ databases">
        <title>Flavobacterium profundi sp. nov., isolated from a deep-sea seamount.</title>
        <authorList>
            <person name="Zhang D.-C."/>
        </authorList>
    </citation>
    <scope>NUCLEOTIDE SEQUENCE [LARGE SCALE GENOMIC DNA]</scope>
    <source>
        <strain evidence="14">TP390</strain>
    </source>
</reference>
<dbReference type="Proteomes" id="UP000431264">
    <property type="component" value="Unassembled WGS sequence"/>
</dbReference>
<dbReference type="PANTHER" id="PTHR24421">
    <property type="entry name" value="NITRATE/NITRITE SENSOR PROTEIN NARX-RELATED"/>
    <property type="match status" value="1"/>
</dbReference>
<evidence type="ECO:0000259" key="12">
    <source>
        <dbReference type="Pfam" id="PF07730"/>
    </source>
</evidence>
<feature type="chain" id="PRO_5026264363" description="histidine kinase" evidence="10">
    <location>
        <begin position="21"/>
        <end position="631"/>
    </location>
</feature>
<sequence>MKKKLLWALFLFSFIGFTQKQIDKTTLYQQIDTLSHYIQKNQMGFANEKTAAIQKQALSFDLNTQLDIAFKLSLSYLHHSYNEEAKRILLASVPKIKNSTNHEINGKLYKQLCYIGMVEYDVPSATKYYELAKDNFSKTKEPNLRYNLDLLVFKMYLNLKKYDSALEIVSTCYARSVQSKDSTQMINAFSSLIDYYKAVNDYKNVLKYAKKGADLSANGFQNSHSYFLEEQANVYVHLKKYDSATLFFKKADDAVVKDTSSFHNYKTWRINKLGAELYALLNNKENALKYLALTRDYPFENNLKEQSEYLFFKASIYEKLGDYDLALKNLRLYLNLKEKIDKKEAQRYLIKYTSLYESIEKEKKINALIKENHEKENLIYKSDLKRKFILFYFSILFLFSILSLLVWYRFKTKKILIKAENLRFQSVIDAQEKERIRIAKDLHDGLGQNICAIKMMCSNSLDLEDPSNKKLTHIIDETYEEIRSISHNMMPSVLIKKGLVPALQEMIQKIEDHSNIHFDFQHDFPDTMEENVAISIYRIVQEALSNIVKHAQASKVTIRLGKEKKNYILFIQDNGVGSKELAQFHLNSDIDHKSQPTGIGLKNILSRTKMIEGTIFIDSILNEGTTLKIIF</sequence>
<dbReference type="CDD" id="cd16917">
    <property type="entry name" value="HATPase_UhpB-NarQ-NarX-like"/>
    <property type="match status" value="1"/>
</dbReference>
<proteinExistence type="predicted"/>
<evidence type="ECO:0000256" key="3">
    <source>
        <dbReference type="ARBA" id="ARBA00022553"/>
    </source>
</evidence>
<dbReference type="PANTHER" id="PTHR24421:SF10">
    <property type="entry name" value="NITRATE_NITRITE SENSOR PROTEIN NARQ"/>
    <property type="match status" value="1"/>
</dbReference>
<keyword evidence="10" id="KW-0732">Signal</keyword>
<dbReference type="InterPro" id="IPR036890">
    <property type="entry name" value="HATPase_C_sf"/>
</dbReference>
<dbReference type="InterPro" id="IPR003594">
    <property type="entry name" value="HATPase_dom"/>
</dbReference>
<keyword evidence="6" id="KW-0418">Kinase</keyword>
<dbReference type="Gene3D" id="3.30.565.10">
    <property type="entry name" value="Histidine kinase-like ATPase, C-terminal domain"/>
    <property type="match status" value="1"/>
</dbReference>
<gene>
    <name evidence="13" type="ORF">GOQ30_05725</name>
</gene>
<feature type="domain" description="Histidine kinase/HSP90-like ATPase" evidence="11">
    <location>
        <begin position="533"/>
        <end position="629"/>
    </location>
</feature>
<name>A0A6I4IKK1_9FLAO</name>
<evidence type="ECO:0000256" key="1">
    <source>
        <dbReference type="ARBA" id="ARBA00000085"/>
    </source>
</evidence>
<keyword evidence="9" id="KW-0812">Transmembrane</keyword>
<evidence type="ECO:0000256" key="8">
    <source>
        <dbReference type="ARBA" id="ARBA00023012"/>
    </source>
</evidence>
<dbReference type="AlphaFoldDB" id="A0A6I4IKK1"/>
<comment type="caution">
    <text evidence="13">The sequence shown here is derived from an EMBL/GenBank/DDBJ whole genome shotgun (WGS) entry which is preliminary data.</text>
</comment>
<dbReference type="GO" id="GO:0016020">
    <property type="term" value="C:membrane"/>
    <property type="evidence" value="ECO:0007669"/>
    <property type="project" value="InterPro"/>
</dbReference>
<dbReference type="SUPFAM" id="SSF55874">
    <property type="entry name" value="ATPase domain of HSP90 chaperone/DNA topoisomerase II/histidine kinase"/>
    <property type="match status" value="1"/>
</dbReference>
<dbReference type="InterPro" id="IPR050482">
    <property type="entry name" value="Sensor_HK_TwoCompSys"/>
</dbReference>
<dbReference type="GO" id="GO:0005524">
    <property type="term" value="F:ATP binding"/>
    <property type="evidence" value="ECO:0007669"/>
    <property type="project" value="UniProtKB-KW"/>
</dbReference>
<dbReference type="Gene3D" id="1.25.40.10">
    <property type="entry name" value="Tetratricopeptide repeat domain"/>
    <property type="match status" value="1"/>
</dbReference>
<accession>A0A6I4IKK1</accession>
<evidence type="ECO:0000256" key="5">
    <source>
        <dbReference type="ARBA" id="ARBA00022741"/>
    </source>
</evidence>
<dbReference type="GO" id="GO:0000155">
    <property type="term" value="F:phosphorelay sensor kinase activity"/>
    <property type="evidence" value="ECO:0007669"/>
    <property type="project" value="InterPro"/>
</dbReference>
<dbReference type="OrthoDB" id="9778366at2"/>
<evidence type="ECO:0000256" key="9">
    <source>
        <dbReference type="SAM" id="Phobius"/>
    </source>
</evidence>
<organism evidence="13 14">
    <name type="scientific">Flavobacterium profundi</name>
    <dbReference type="NCBI Taxonomy" id="1774945"/>
    <lineage>
        <taxon>Bacteria</taxon>
        <taxon>Pseudomonadati</taxon>
        <taxon>Bacteroidota</taxon>
        <taxon>Flavobacteriia</taxon>
        <taxon>Flavobacteriales</taxon>
        <taxon>Flavobacteriaceae</taxon>
        <taxon>Flavobacterium</taxon>
    </lineage>
</organism>
<keyword evidence="5" id="KW-0547">Nucleotide-binding</keyword>
<evidence type="ECO:0000256" key="10">
    <source>
        <dbReference type="SAM" id="SignalP"/>
    </source>
</evidence>
<evidence type="ECO:0000313" key="13">
    <source>
        <dbReference type="EMBL" id="MVO08661.1"/>
    </source>
</evidence>
<dbReference type="SUPFAM" id="SSF48452">
    <property type="entry name" value="TPR-like"/>
    <property type="match status" value="1"/>
</dbReference>
<protein>
    <recommendedName>
        <fullName evidence="2">histidine kinase</fullName>
        <ecNumber evidence="2">2.7.13.3</ecNumber>
    </recommendedName>
</protein>
<evidence type="ECO:0000313" key="14">
    <source>
        <dbReference type="Proteomes" id="UP000431264"/>
    </source>
</evidence>
<keyword evidence="9" id="KW-1133">Transmembrane helix</keyword>
<evidence type="ECO:0000256" key="4">
    <source>
        <dbReference type="ARBA" id="ARBA00022679"/>
    </source>
</evidence>
<keyword evidence="14" id="KW-1185">Reference proteome</keyword>
<dbReference type="Pfam" id="PF07730">
    <property type="entry name" value="HisKA_3"/>
    <property type="match status" value="1"/>
</dbReference>
<keyword evidence="8" id="KW-0902">Two-component regulatory system</keyword>
<keyword evidence="3" id="KW-0597">Phosphoprotein</keyword>
<dbReference type="RefSeq" id="WP_140997057.1">
    <property type="nucleotide sequence ID" value="NZ_VDCZ01000003.1"/>
</dbReference>
<evidence type="ECO:0000259" key="11">
    <source>
        <dbReference type="Pfam" id="PF02518"/>
    </source>
</evidence>
<comment type="catalytic activity">
    <reaction evidence="1">
        <text>ATP + protein L-histidine = ADP + protein N-phospho-L-histidine.</text>
        <dbReference type="EC" id="2.7.13.3"/>
    </reaction>
</comment>
<feature type="signal peptide" evidence="10">
    <location>
        <begin position="1"/>
        <end position="20"/>
    </location>
</feature>
<dbReference type="InterPro" id="IPR011990">
    <property type="entry name" value="TPR-like_helical_dom_sf"/>
</dbReference>
<keyword evidence="9" id="KW-0472">Membrane</keyword>
<evidence type="ECO:0000256" key="2">
    <source>
        <dbReference type="ARBA" id="ARBA00012438"/>
    </source>
</evidence>
<dbReference type="EMBL" id="WQLW01000003">
    <property type="protein sequence ID" value="MVO08661.1"/>
    <property type="molecule type" value="Genomic_DNA"/>
</dbReference>
<dbReference type="EC" id="2.7.13.3" evidence="2"/>
<evidence type="ECO:0000256" key="7">
    <source>
        <dbReference type="ARBA" id="ARBA00022840"/>
    </source>
</evidence>
<keyword evidence="4" id="KW-0808">Transferase</keyword>
<keyword evidence="7" id="KW-0067">ATP-binding</keyword>
<dbReference type="Gene3D" id="1.20.5.1930">
    <property type="match status" value="1"/>
</dbReference>
<evidence type="ECO:0000256" key="6">
    <source>
        <dbReference type="ARBA" id="ARBA00022777"/>
    </source>
</evidence>
<dbReference type="InterPro" id="IPR011712">
    <property type="entry name" value="Sig_transdc_His_kin_sub3_dim/P"/>
</dbReference>
<feature type="domain" description="Signal transduction histidine kinase subgroup 3 dimerisation and phosphoacceptor" evidence="12">
    <location>
        <begin position="434"/>
        <end position="493"/>
    </location>
</feature>
<dbReference type="GO" id="GO:0046983">
    <property type="term" value="F:protein dimerization activity"/>
    <property type="evidence" value="ECO:0007669"/>
    <property type="project" value="InterPro"/>
</dbReference>